<evidence type="ECO:0000256" key="2">
    <source>
        <dbReference type="ARBA" id="ARBA00022741"/>
    </source>
</evidence>
<dbReference type="GO" id="GO:0004386">
    <property type="term" value="F:helicase activity"/>
    <property type="evidence" value="ECO:0007669"/>
    <property type="project" value="UniProtKB-KW"/>
</dbReference>
<keyword evidence="6" id="KW-0694">RNA-binding</keyword>
<feature type="domain" description="R3H" evidence="9">
    <location>
        <begin position="97"/>
        <end position="161"/>
    </location>
</feature>
<reference evidence="11" key="1">
    <citation type="submission" date="2018-06" db="EMBL/GenBank/DDBJ databases">
        <title>Genome assembly of Danube salmon.</title>
        <authorList>
            <person name="Macqueen D.J."/>
            <person name="Gundappa M.K."/>
        </authorList>
    </citation>
    <scope>NUCLEOTIDE SEQUENCE [LARGE SCALE GENOMIC DNA]</scope>
</reference>
<feature type="region of interest" description="Disordered" evidence="8">
    <location>
        <begin position="210"/>
        <end position="245"/>
    </location>
</feature>
<dbReference type="Gene3D" id="3.30.1370.50">
    <property type="entry name" value="R3H-like domain"/>
    <property type="match status" value="1"/>
</dbReference>
<dbReference type="InterPro" id="IPR036867">
    <property type="entry name" value="R3H_dom_sf"/>
</dbReference>
<dbReference type="CDD" id="cd02641">
    <property type="entry name" value="R3H_Smubp-2_like"/>
    <property type="match status" value="1"/>
</dbReference>
<protein>
    <recommendedName>
        <fullName evidence="9">R3H domain-containing protein</fullName>
    </recommendedName>
</protein>
<keyword evidence="11" id="KW-1185">Reference proteome</keyword>
<feature type="compositionally biased region" description="Low complexity" evidence="8">
    <location>
        <begin position="30"/>
        <end position="46"/>
    </location>
</feature>
<evidence type="ECO:0000313" key="11">
    <source>
        <dbReference type="Proteomes" id="UP000314982"/>
    </source>
</evidence>
<reference evidence="10" key="3">
    <citation type="submission" date="2025-09" db="UniProtKB">
        <authorList>
            <consortium name="Ensembl"/>
        </authorList>
    </citation>
    <scope>IDENTIFICATION</scope>
</reference>
<dbReference type="GO" id="GO:0005634">
    <property type="term" value="C:nucleus"/>
    <property type="evidence" value="ECO:0007669"/>
    <property type="project" value="UniProtKB-SubCell"/>
</dbReference>
<dbReference type="GO" id="GO:0003677">
    <property type="term" value="F:DNA binding"/>
    <property type="evidence" value="ECO:0007669"/>
    <property type="project" value="UniProtKB-ARBA"/>
</dbReference>
<feature type="compositionally biased region" description="Basic and acidic residues" evidence="8">
    <location>
        <begin position="210"/>
        <end position="228"/>
    </location>
</feature>
<evidence type="ECO:0000256" key="5">
    <source>
        <dbReference type="ARBA" id="ARBA00022840"/>
    </source>
</evidence>
<dbReference type="FunFam" id="3.30.1370.50:FF:000002">
    <property type="entry name" value="Immunoglobulin mu DNA-binding protein 2"/>
    <property type="match status" value="1"/>
</dbReference>
<dbReference type="SMART" id="SM00393">
    <property type="entry name" value="R3H"/>
    <property type="match status" value="1"/>
</dbReference>
<evidence type="ECO:0000256" key="1">
    <source>
        <dbReference type="ARBA" id="ARBA00004123"/>
    </source>
</evidence>
<keyword evidence="7" id="KW-0539">Nucleus</keyword>
<feature type="region of interest" description="Disordered" evidence="8">
    <location>
        <begin position="144"/>
        <end position="175"/>
    </location>
</feature>
<organism evidence="10 11">
    <name type="scientific">Hucho hucho</name>
    <name type="common">huchen</name>
    <dbReference type="NCBI Taxonomy" id="62062"/>
    <lineage>
        <taxon>Eukaryota</taxon>
        <taxon>Metazoa</taxon>
        <taxon>Chordata</taxon>
        <taxon>Craniata</taxon>
        <taxon>Vertebrata</taxon>
        <taxon>Euteleostomi</taxon>
        <taxon>Actinopterygii</taxon>
        <taxon>Neopterygii</taxon>
        <taxon>Teleostei</taxon>
        <taxon>Protacanthopterygii</taxon>
        <taxon>Salmoniformes</taxon>
        <taxon>Salmonidae</taxon>
        <taxon>Salmoninae</taxon>
        <taxon>Hucho</taxon>
    </lineage>
</organism>
<dbReference type="PROSITE" id="PS51061">
    <property type="entry name" value="R3H"/>
    <property type="match status" value="1"/>
</dbReference>
<comment type="subcellular location">
    <subcellularLocation>
        <location evidence="1">Nucleus</location>
    </subcellularLocation>
</comment>
<keyword evidence="5" id="KW-0067">ATP-binding</keyword>
<name>A0A4W5KLH3_9TELE</name>
<feature type="compositionally biased region" description="Polar residues" evidence="8">
    <location>
        <begin position="71"/>
        <end position="81"/>
    </location>
</feature>
<dbReference type="GO" id="GO:0003723">
    <property type="term" value="F:RNA binding"/>
    <property type="evidence" value="ECO:0007669"/>
    <property type="project" value="UniProtKB-KW"/>
</dbReference>
<dbReference type="Proteomes" id="UP000314982">
    <property type="component" value="Unassembled WGS sequence"/>
</dbReference>
<sequence length="346" mass="38502">IETERNSIVHPYLQDIVPQNYTRDHRDTKSNNTKATASSSSSTSNKQKGQAGSKVEPGHKKTSGGDKTQGGVPQTGPSTHSQARRSAPTEEEQRLTQIKYLEIKDQVEWFLQDPDQTELRFPSTLNSHDRLLVHQVAEELGLNHESQGEGKDRCITVSRPPAGPNEAREEEERQALQPAAVLEEDGVTGPPVGQPAAPVDLKTLHLERMRREQKKREQKREQEKHLDTVRTAGQTQTAKKAKAKGKSKKTKAGACEIAATATADQDFDTLIDAVVKAERVCSFVKCKTLVIHLGQLCLFCNRQYCLGHHIPEVRLTLFIDMGKSFSHCIMVHCIVYICIFTCQSSC</sequence>
<evidence type="ECO:0000256" key="7">
    <source>
        <dbReference type="ARBA" id="ARBA00023242"/>
    </source>
</evidence>
<keyword evidence="3" id="KW-0378">Hydrolase</keyword>
<dbReference type="Ensembl" id="ENSHHUT00000017962.1">
    <property type="protein sequence ID" value="ENSHHUP00000017327.1"/>
    <property type="gene ID" value="ENSHHUG00000010810.1"/>
</dbReference>
<evidence type="ECO:0000313" key="10">
    <source>
        <dbReference type="Ensembl" id="ENSHHUP00000017327.1"/>
    </source>
</evidence>
<accession>A0A4W5KLH3</accession>
<evidence type="ECO:0000256" key="3">
    <source>
        <dbReference type="ARBA" id="ARBA00022801"/>
    </source>
</evidence>
<dbReference type="InterPro" id="IPR035896">
    <property type="entry name" value="AN1-like_Znf"/>
</dbReference>
<dbReference type="AlphaFoldDB" id="A0A4W5KLH3"/>
<dbReference type="STRING" id="62062.ENSHHUP00000017327"/>
<reference evidence="10" key="2">
    <citation type="submission" date="2025-08" db="UniProtKB">
        <authorList>
            <consortium name="Ensembl"/>
        </authorList>
    </citation>
    <scope>IDENTIFICATION</scope>
</reference>
<evidence type="ECO:0000256" key="8">
    <source>
        <dbReference type="SAM" id="MobiDB-lite"/>
    </source>
</evidence>
<dbReference type="Pfam" id="PF01424">
    <property type="entry name" value="R3H"/>
    <property type="match status" value="1"/>
</dbReference>
<dbReference type="GO" id="GO:0005524">
    <property type="term" value="F:ATP binding"/>
    <property type="evidence" value="ECO:0007669"/>
    <property type="project" value="UniProtKB-KW"/>
</dbReference>
<feature type="region of interest" description="Disordered" evidence="8">
    <location>
        <begin position="1"/>
        <end position="93"/>
    </location>
</feature>
<dbReference type="InterPro" id="IPR034072">
    <property type="entry name" value="R3H_Smubp-2"/>
</dbReference>
<dbReference type="SUPFAM" id="SSF82708">
    <property type="entry name" value="R3H domain"/>
    <property type="match status" value="1"/>
</dbReference>
<evidence type="ECO:0000256" key="4">
    <source>
        <dbReference type="ARBA" id="ARBA00022806"/>
    </source>
</evidence>
<evidence type="ECO:0000259" key="9">
    <source>
        <dbReference type="PROSITE" id="PS51061"/>
    </source>
</evidence>
<proteinExistence type="predicted"/>
<evidence type="ECO:0000256" key="6">
    <source>
        <dbReference type="ARBA" id="ARBA00022884"/>
    </source>
</evidence>
<dbReference type="GeneTree" id="ENSGT00970000197725"/>
<dbReference type="InterPro" id="IPR001374">
    <property type="entry name" value="R3H_dom"/>
</dbReference>
<keyword evidence="4" id="KW-0347">Helicase</keyword>
<dbReference type="GO" id="GO:0016787">
    <property type="term" value="F:hydrolase activity"/>
    <property type="evidence" value="ECO:0007669"/>
    <property type="project" value="UniProtKB-KW"/>
</dbReference>
<dbReference type="SUPFAM" id="SSF118310">
    <property type="entry name" value="AN1-like Zinc finger"/>
    <property type="match status" value="1"/>
</dbReference>
<keyword evidence="2" id="KW-0547">Nucleotide-binding</keyword>